<dbReference type="InterPro" id="IPR023214">
    <property type="entry name" value="HAD_sf"/>
</dbReference>
<dbReference type="GO" id="GO:0016791">
    <property type="term" value="F:phosphatase activity"/>
    <property type="evidence" value="ECO:0007669"/>
    <property type="project" value="TreeGrafter"/>
</dbReference>
<dbReference type="CDD" id="cd07516">
    <property type="entry name" value="HAD_Pase"/>
    <property type="match status" value="1"/>
</dbReference>
<dbReference type="Gene3D" id="3.30.1240.10">
    <property type="match status" value="1"/>
</dbReference>
<dbReference type="GO" id="GO:0000287">
    <property type="term" value="F:magnesium ion binding"/>
    <property type="evidence" value="ECO:0007669"/>
    <property type="project" value="TreeGrafter"/>
</dbReference>
<comment type="caution">
    <text evidence="1">The sequence shown here is derived from an EMBL/GenBank/DDBJ whole genome shotgun (WGS) entry which is preliminary data.</text>
</comment>
<dbReference type="SFLD" id="SFLDG01140">
    <property type="entry name" value="C2.B:_Phosphomannomutase_and_P"/>
    <property type="match status" value="1"/>
</dbReference>
<dbReference type="PANTHER" id="PTHR10000">
    <property type="entry name" value="PHOSPHOSERINE PHOSPHATASE"/>
    <property type="match status" value="1"/>
</dbReference>
<dbReference type="Gene3D" id="3.40.50.1000">
    <property type="entry name" value="HAD superfamily/HAD-like"/>
    <property type="match status" value="1"/>
</dbReference>
<dbReference type="GO" id="GO:0005829">
    <property type="term" value="C:cytosol"/>
    <property type="evidence" value="ECO:0007669"/>
    <property type="project" value="TreeGrafter"/>
</dbReference>
<dbReference type="InterPro" id="IPR006379">
    <property type="entry name" value="HAD-SF_hydro_IIB"/>
</dbReference>
<dbReference type="Pfam" id="PF08282">
    <property type="entry name" value="Hydrolase_3"/>
    <property type="match status" value="1"/>
</dbReference>
<dbReference type="EMBL" id="LRFC01000012">
    <property type="protein sequence ID" value="KZE67192.1"/>
    <property type="molecule type" value="Genomic_DNA"/>
</dbReference>
<dbReference type="SFLD" id="SFLDS00003">
    <property type="entry name" value="Haloacid_Dehalogenase"/>
    <property type="match status" value="1"/>
</dbReference>
<dbReference type="InterPro" id="IPR000150">
    <property type="entry name" value="Cof"/>
</dbReference>
<dbReference type="NCBIfam" id="TIGR01484">
    <property type="entry name" value="HAD-SF-IIB"/>
    <property type="match status" value="1"/>
</dbReference>
<dbReference type="AlphaFoldDB" id="A0A163RMZ2"/>
<dbReference type="Proteomes" id="UP000076567">
    <property type="component" value="Unassembled WGS sequence"/>
</dbReference>
<organism evidence="1 2">
    <name type="scientific">Fictibacillus phosphorivorans</name>
    <dbReference type="NCBI Taxonomy" id="1221500"/>
    <lineage>
        <taxon>Bacteria</taxon>
        <taxon>Bacillati</taxon>
        <taxon>Bacillota</taxon>
        <taxon>Bacilli</taxon>
        <taxon>Bacillales</taxon>
        <taxon>Fictibacillaceae</taxon>
        <taxon>Fictibacillus</taxon>
    </lineage>
</organism>
<dbReference type="RefSeq" id="WP_066239948.1">
    <property type="nucleotide sequence ID" value="NZ_LRFC01000012.1"/>
</dbReference>
<reference evidence="2" key="1">
    <citation type="submission" date="2016-01" db="EMBL/GenBank/DDBJ databases">
        <title>Draft genome of Chromobacterium sp. F49.</title>
        <authorList>
            <person name="Hong K.W."/>
        </authorList>
    </citation>
    <scope>NUCLEOTIDE SEQUENCE [LARGE SCALE GENOMIC DNA]</scope>
    <source>
        <strain evidence="2">P7IIIA</strain>
    </source>
</reference>
<dbReference type="PANTHER" id="PTHR10000:SF50">
    <property type="entry name" value="STRESS RESPONSE PROTEIN YHAX"/>
    <property type="match status" value="1"/>
</dbReference>
<name>A0A163RMZ2_9BACL</name>
<evidence type="ECO:0000313" key="1">
    <source>
        <dbReference type="EMBL" id="KZE67192.1"/>
    </source>
</evidence>
<dbReference type="SUPFAM" id="SSF56784">
    <property type="entry name" value="HAD-like"/>
    <property type="match status" value="1"/>
</dbReference>
<dbReference type="OrthoDB" id="9790031at2"/>
<keyword evidence="2" id="KW-1185">Reference proteome</keyword>
<dbReference type="NCBIfam" id="TIGR00099">
    <property type="entry name" value="Cof-subfamily"/>
    <property type="match status" value="1"/>
</dbReference>
<accession>A0A163RMZ2</accession>
<sequence>MVYRLLAIDIDGTLLRSNFRIDRETKEAIDYVQEKGVYVTLASGRSFPSTQKIAKALKIDSYLISHNGGFISASLDDPLQENRLSVEDTYKIVEILENYECHMRVVHERFSIGNQLKQKSQLVAKLTLSTGDPLFYPVSFTENLGDYILAQEVAPPKMDVQFFDEKECESAIKYLKEQMPDFEYSSSTKCQLEITAKKVTKGNALRFLGEKLGIAPNEMVAIGDSYNDMDMIEFAGLGVAMANAPDEVKRKAKWITRTNDQLGVPYMVKEVFRKQMRFQTLKK</sequence>
<gene>
    <name evidence="1" type="ORF">AWM68_04860</name>
</gene>
<evidence type="ECO:0000313" key="2">
    <source>
        <dbReference type="Proteomes" id="UP000076567"/>
    </source>
</evidence>
<proteinExistence type="predicted"/>
<dbReference type="InterPro" id="IPR036412">
    <property type="entry name" value="HAD-like_sf"/>
</dbReference>
<protein>
    <submittedName>
        <fullName evidence="1">Haloacid dehalogenase</fullName>
    </submittedName>
</protein>
<dbReference type="PROSITE" id="PS01229">
    <property type="entry name" value="COF_2"/>
    <property type="match status" value="1"/>
</dbReference>